<dbReference type="InterPro" id="IPR002110">
    <property type="entry name" value="Ankyrin_rpt"/>
</dbReference>
<dbReference type="Proteomes" id="UP000696280">
    <property type="component" value="Unassembled WGS sequence"/>
</dbReference>
<dbReference type="InterPro" id="IPR056884">
    <property type="entry name" value="NPHP3-like_N"/>
</dbReference>
<proteinExistence type="predicted"/>
<accession>A0A9N9PPE5</accession>
<evidence type="ECO:0000256" key="3">
    <source>
        <dbReference type="PROSITE-ProRule" id="PRU00023"/>
    </source>
</evidence>
<dbReference type="SMART" id="SM00248">
    <property type="entry name" value="ANK"/>
    <property type="match status" value="14"/>
</dbReference>
<feature type="repeat" description="ANK" evidence="3">
    <location>
        <begin position="838"/>
        <end position="870"/>
    </location>
</feature>
<dbReference type="PRINTS" id="PR01415">
    <property type="entry name" value="ANKYRIN"/>
</dbReference>
<dbReference type="AlphaFoldDB" id="A0A9N9PPE5"/>
<dbReference type="PANTHER" id="PTHR24198:SF165">
    <property type="entry name" value="ANKYRIN REPEAT-CONTAINING PROTEIN-RELATED"/>
    <property type="match status" value="1"/>
</dbReference>
<evidence type="ECO:0000259" key="4">
    <source>
        <dbReference type="Pfam" id="PF22939"/>
    </source>
</evidence>
<dbReference type="Gene3D" id="3.40.50.300">
    <property type="entry name" value="P-loop containing nucleotide triphosphate hydrolases"/>
    <property type="match status" value="1"/>
</dbReference>
<organism evidence="6 7">
    <name type="scientific">Hymenoscyphus fraxineus</name>
    <dbReference type="NCBI Taxonomy" id="746836"/>
    <lineage>
        <taxon>Eukaryota</taxon>
        <taxon>Fungi</taxon>
        <taxon>Dikarya</taxon>
        <taxon>Ascomycota</taxon>
        <taxon>Pezizomycotina</taxon>
        <taxon>Leotiomycetes</taxon>
        <taxon>Helotiales</taxon>
        <taxon>Helotiaceae</taxon>
        <taxon>Hymenoscyphus</taxon>
    </lineage>
</organism>
<keyword evidence="1" id="KW-0677">Repeat</keyword>
<evidence type="ECO:0008006" key="8">
    <source>
        <dbReference type="Google" id="ProtNLM"/>
    </source>
</evidence>
<dbReference type="SUPFAM" id="SSF48403">
    <property type="entry name" value="Ankyrin repeat"/>
    <property type="match status" value="2"/>
</dbReference>
<evidence type="ECO:0000256" key="1">
    <source>
        <dbReference type="ARBA" id="ARBA00022737"/>
    </source>
</evidence>
<gene>
    <name evidence="6" type="ORF">HYFRA_00006357</name>
</gene>
<feature type="domain" description="Nephrocystin 3-like N-terminal" evidence="5">
    <location>
        <begin position="82"/>
        <end position="209"/>
    </location>
</feature>
<feature type="repeat" description="ANK" evidence="3">
    <location>
        <begin position="1035"/>
        <end position="1067"/>
    </location>
</feature>
<feature type="repeat" description="ANK" evidence="3">
    <location>
        <begin position="671"/>
        <end position="703"/>
    </location>
</feature>
<feature type="domain" description="GPI inositol-deacylase winged helix" evidence="4">
    <location>
        <begin position="377"/>
        <end position="464"/>
    </location>
</feature>
<dbReference type="PROSITE" id="PS50297">
    <property type="entry name" value="ANK_REP_REGION"/>
    <property type="match status" value="8"/>
</dbReference>
<evidence type="ECO:0000259" key="5">
    <source>
        <dbReference type="Pfam" id="PF24883"/>
    </source>
</evidence>
<feature type="repeat" description="ANK" evidence="3">
    <location>
        <begin position="737"/>
        <end position="769"/>
    </location>
</feature>
<dbReference type="Pfam" id="PF12796">
    <property type="entry name" value="Ank_2"/>
    <property type="match status" value="4"/>
</dbReference>
<feature type="repeat" description="ANK" evidence="3">
    <location>
        <begin position="636"/>
        <end position="668"/>
    </location>
</feature>
<dbReference type="PANTHER" id="PTHR24198">
    <property type="entry name" value="ANKYRIN REPEAT AND PROTEIN KINASE DOMAIN-CONTAINING PROTEIN"/>
    <property type="match status" value="1"/>
</dbReference>
<dbReference type="Pfam" id="PF24883">
    <property type="entry name" value="NPHP3_N"/>
    <property type="match status" value="1"/>
</dbReference>
<evidence type="ECO:0000313" key="7">
    <source>
        <dbReference type="Proteomes" id="UP000696280"/>
    </source>
</evidence>
<dbReference type="InterPro" id="IPR036770">
    <property type="entry name" value="Ankyrin_rpt-contain_sf"/>
</dbReference>
<feature type="repeat" description="ANK" evidence="3">
    <location>
        <begin position="936"/>
        <end position="968"/>
    </location>
</feature>
<dbReference type="Gene3D" id="1.25.40.20">
    <property type="entry name" value="Ankyrin repeat-containing domain"/>
    <property type="match status" value="3"/>
</dbReference>
<name>A0A9N9PPE5_9HELO</name>
<dbReference type="SUPFAM" id="SSF52540">
    <property type="entry name" value="P-loop containing nucleoside triphosphate hydrolases"/>
    <property type="match status" value="1"/>
</dbReference>
<feature type="repeat" description="ANK" evidence="3">
    <location>
        <begin position="1007"/>
        <end position="1039"/>
    </location>
</feature>
<sequence>MGRMRFYSFVEGEVTVPLGRRVVDDISSQMNVPNEVVIHMPGEDHRSIARFSSVTSPSYKKVLAKLREAVYAALSPVMKIIEEEDGRNILSLKGHPGTGKSTLLSTLHRHLTQTTPSAIHLSFFFTSRGVLLQRSVLGMYRALLWQVYRQSSRAREMVLEVYEEKVQSFGKEGWEWGVSELRGLVGRVVRRVSREREVIVLVDAVDEAVRGDGERAAGEVVEWFYTLDNTDLGSGSGDGDGDGDGSDVNGLRICISSRHYPIISLESRLEIRLEDENANDLHRYIHDSLRLGIQGWANEPEHITQPLLSIISSKAAGVFQWAVLRVPKIIKSLNDGEVTFEESQKMIEQESNELFPLYQKIITNDVSLSLRSRSLLFLQWVAFAERPLSLAELRFAIASDGQDRPFSQDCCEKEGGFIDSDARMAKLTKSLSGGLAEVVVCESVSRVQFIHQTVNEYLRSQGLEMLSSFSMDVGRGDVIGRSQQRLTTSCLNYLRIEYVVDAINAWIKWNEKIPVFIEYTAKYLFQHASHAEQHGNIQKDLATFFNTHPDLFPLWQKICWKLDTSRPYCATEHLIHIAAVFNISSIVQYFLERGVTLEVRDRDGHTPLALVAKRGDERMTRMFLDLGADVNTVNDDNCTPLELAAANSHETVVKQLLEKGAEIQGKGEMRTFRSALQGAVFGGRLSLVRVLIASGADINTRHEYYGTPLQEAAALETDDIAMLLIESGAEINTPCGRDGSALQAAAYRGHRSLIRVLLERGADVNAQGGEYGNALQAAAIYGIGHIDIIKLLLASGADINAVGGAYGTVLQAVLLPGNEALIQLLLDHGADVNIQAGEFGNAIMSAAMSGDEGIVRMLIEKGADIHAVAGEYGNTLQAAVLSGNGALVEFLLEIGVDVNVRCGKYGTALQAAVICKPELAETLLKWKADVNIPGTEYGNPLYAAVSLGRNDLISRILERGANVNMKVERHLSTLFSKVLQQAAKKGDTKVVKQLLAYGAEVNAVDETYGTALKIASTSGFKEVAEMLLDSGADVNLTGPLRAAAVGGHREVVELLINRGADSDPNDDISTIISKARGGQRKAPDHY</sequence>
<dbReference type="OrthoDB" id="194358at2759"/>
<evidence type="ECO:0000256" key="2">
    <source>
        <dbReference type="ARBA" id="ARBA00023043"/>
    </source>
</evidence>
<feature type="repeat" description="ANK" evidence="3">
    <location>
        <begin position="979"/>
        <end position="1006"/>
    </location>
</feature>
<protein>
    <recommendedName>
        <fullName evidence="8">NACHT domain-containing protein</fullName>
    </recommendedName>
</protein>
<dbReference type="EMBL" id="CAJVRL010000039">
    <property type="protein sequence ID" value="CAG8950960.1"/>
    <property type="molecule type" value="Genomic_DNA"/>
</dbReference>
<dbReference type="InterPro" id="IPR027417">
    <property type="entry name" value="P-loop_NTPase"/>
</dbReference>
<feature type="repeat" description="ANK" evidence="3">
    <location>
        <begin position="603"/>
        <end position="635"/>
    </location>
</feature>
<keyword evidence="7" id="KW-1185">Reference proteome</keyword>
<dbReference type="InterPro" id="IPR054471">
    <property type="entry name" value="GPIID_WHD"/>
</dbReference>
<comment type="caution">
    <text evidence="6">The sequence shown here is derived from an EMBL/GenBank/DDBJ whole genome shotgun (WGS) entry which is preliminary data.</text>
</comment>
<dbReference type="PROSITE" id="PS50088">
    <property type="entry name" value="ANK_REPEAT"/>
    <property type="match status" value="9"/>
</dbReference>
<keyword evidence="2 3" id="KW-0040">ANK repeat</keyword>
<dbReference type="Pfam" id="PF22939">
    <property type="entry name" value="WHD_GPIID"/>
    <property type="match status" value="1"/>
</dbReference>
<evidence type="ECO:0000313" key="6">
    <source>
        <dbReference type="EMBL" id="CAG8950960.1"/>
    </source>
</evidence>
<reference evidence="6" key="1">
    <citation type="submission" date="2021-07" db="EMBL/GenBank/DDBJ databases">
        <authorList>
            <person name="Durling M."/>
        </authorList>
    </citation>
    <scope>NUCLEOTIDE SEQUENCE</scope>
</reference>